<reference evidence="2" key="5">
    <citation type="submission" date="2018-04" db="UniProtKB">
        <authorList>
            <consortium name="EnsemblFungi"/>
        </authorList>
    </citation>
    <scope>IDENTIFICATION</scope>
    <source>
        <strain evidence="2">R3-111a-1</strain>
    </source>
</reference>
<dbReference type="HOGENOM" id="CLU_2831331_0_0_1"/>
<evidence type="ECO:0000313" key="1">
    <source>
        <dbReference type="EMBL" id="EJT80317.1"/>
    </source>
</evidence>
<proteinExistence type="predicted"/>
<name>J3NGC7_GAET3</name>
<keyword evidence="3" id="KW-1185">Reference proteome</keyword>
<sequence length="66" mass="7308">MSHFVCQRPTKSRRQEGSAEVEGPIWNLWARDIECGAGTLENAGKPYRSEGRSCCLLAKRPSDVTA</sequence>
<dbReference type="EnsemblFungi" id="EJT80317">
    <property type="protein sequence ID" value="EJT80317"/>
    <property type="gene ID" value="GGTG_00318"/>
</dbReference>
<evidence type="ECO:0000313" key="2">
    <source>
        <dbReference type="EnsemblFungi" id="EJT80317"/>
    </source>
</evidence>
<dbReference type="GeneID" id="20340776"/>
<reference evidence="3" key="1">
    <citation type="submission" date="2010-07" db="EMBL/GenBank/DDBJ databases">
        <title>The genome sequence of Gaeumannomyces graminis var. tritici strain R3-111a-1.</title>
        <authorList>
            <consortium name="The Broad Institute Genome Sequencing Platform"/>
            <person name="Ma L.-J."/>
            <person name="Dead R."/>
            <person name="Young S."/>
            <person name="Zeng Q."/>
            <person name="Koehrsen M."/>
            <person name="Alvarado L."/>
            <person name="Berlin A."/>
            <person name="Chapman S.B."/>
            <person name="Chen Z."/>
            <person name="Freedman E."/>
            <person name="Gellesch M."/>
            <person name="Goldberg J."/>
            <person name="Griggs A."/>
            <person name="Gujja S."/>
            <person name="Heilman E.R."/>
            <person name="Heiman D."/>
            <person name="Hepburn T."/>
            <person name="Howarth C."/>
            <person name="Jen D."/>
            <person name="Larson L."/>
            <person name="Mehta T."/>
            <person name="Neiman D."/>
            <person name="Pearson M."/>
            <person name="Roberts A."/>
            <person name="Saif S."/>
            <person name="Shea T."/>
            <person name="Shenoy N."/>
            <person name="Sisk P."/>
            <person name="Stolte C."/>
            <person name="Sykes S."/>
            <person name="Walk T."/>
            <person name="White J."/>
            <person name="Yandava C."/>
            <person name="Haas B."/>
            <person name="Nusbaum C."/>
            <person name="Birren B."/>
        </authorList>
    </citation>
    <scope>NUCLEOTIDE SEQUENCE [LARGE SCALE GENOMIC DNA]</scope>
    <source>
        <strain evidence="3">R3-111a-1</strain>
    </source>
</reference>
<reference evidence="2" key="4">
    <citation type="journal article" date="2015" name="G3 (Bethesda)">
        <title>Genome sequences of three phytopathogenic species of the Magnaporthaceae family of fungi.</title>
        <authorList>
            <person name="Okagaki L.H."/>
            <person name="Nunes C.C."/>
            <person name="Sailsbery J."/>
            <person name="Clay B."/>
            <person name="Brown D."/>
            <person name="John T."/>
            <person name="Oh Y."/>
            <person name="Young N."/>
            <person name="Fitzgerald M."/>
            <person name="Haas B.J."/>
            <person name="Zeng Q."/>
            <person name="Young S."/>
            <person name="Adiconis X."/>
            <person name="Fan L."/>
            <person name="Levin J.Z."/>
            <person name="Mitchell T.K."/>
            <person name="Okubara P.A."/>
            <person name="Farman M.L."/>
            <person name="Kohn L.M."/>
            <person name="Birren B."/>
            <person name="Ma L.-J."/>
            <person name="Dean R.A."/>
        </authorList>
    </citation>
    <scope>NUCLEOTIDE SEQUENCE</scope>
    <source>
        <strain evidence="2">R3-111a-1</strain>
    </source>
</reference>
<dbReference type="VEuPathDB" id="FungiDB:GGTG_00318"/>
<protein>
    <submittedName>
        <fullName evidence="1 2">Uncharacterized protein</fullName>
    </submittedName>
</protein>
<dbReference type="AlphaFoldDB" id="J3NGC7"/>
<reference evidence="1" key="2">
    <citation type="submission" date="2010-07" db="EMBL/GenBank/DDBJ databases">
        <authorList>
            <consortium name="The Broad Institute Genome Sequencing Platform"/>
            <consortium name="Broad Institute Genome Sequencing Center for Infectious Disease"/>
            <person name="Ma L.-J."/>
            <person name="Dead R."/>
            <person name="Young S."/>
            <person name="Zeng Q."/>
            <person name="Koehrsen M."/>
            <person name="Alvarado L."/>
            <person name="Berlin A."/>
            <person name="Chapman S.B."/>
            <person name="Chen Z."/>
            <person name="Freedman E."/>
            <person name="Gellesch M."/>
            <person name="Goldberg J."/>
            <person name="Griggs A."/>
            <person name="Gujja S."/>
            <person name="Heilman E.R."/>
            <person name="Heiman D."/>
            <person name="Hepburn T."/>
            <person name="Howarth C."/>
            <person name="Jen D."/>
            <person name="Larson L."/>
            <person name="Mehta T."/>
            <person name="Neiman D."/>
            <person name="Pearson M."/>
            <person name="Roberts A."/>
            <person name="Saif S."/>
            <person name="Shea T."/>
            <person name="Shenoy N."/>
            <person name="Sisk P."/>
            <person name="Stolte C."/>
            <person name="Sykes S."/>
            <person name="Walk T."/>
            <person name="White J."/>
            <person name="Yandava C."/>
            <person name="Haas B."/>
            <person name="Nusbaum C."/>
            <person name="Birren B."/>
        </authorList>
    </citation>
    <scope>NUCLEOTIDE SEQUENCE</scope>
    <source>
        <strain evidence="1">R3-111a-1</strain>
    </source>
</reference>
<dbReference type="RefSeq" id="XP_009216326.1">
    <property type="nucleotide sequence ID" value="XM_009218062.1"/>
</dbReference>
<dbReference type="EMBL" id="GL385395">
    <property type="protein sequence ID" value="EJT80317.1"/>
    <property type="molecule type" value="Genomic_DNA"/>
</dbReference>
<gene>
    <name evidence="2" type="primary">20340776</name>
    <name evidence="1" type="ORF">GGTG_00318</name>
</gene>
<dbReference type="Proteomes" id="UP000006039">
    <property type="component" value="Unassembled WGS sequence"/>
</dbReference>
<evidence type="ECO:0000313" key="3">
    <source>
        <dbReference type="Proteomes" id="UP000006039"/>
    </source>
</evidence>
<accession>J3NGC7</accession>
<organism evidence="1">
    <name type="scientific">Gaeumannomyces tritici (strain R3-111a-1)</name>
    <name type="common">Wheat and barley take-all root rot fungus</name>
    <name type="synonym">Gaeumannomyces graminis var. tritici</name>
    <dbReference type="NCBI Taxonomy" id="644352"/>
    <lineage>
        <taxon>Eukaryota</taxon>
        <taxon>Fungi</taxon>
        <taxon>Dikarya</taxon>
        <taxon>Ascomycota</taxon>
        <taxon>Pezizomycotina</taxon>
        <taxon>Sordariomycetes</taxon>
        <taxon>Sordariomycetidae</taxon>
        <taxon>Magnaporthales</taxon>
        <taxon>Magnaporthaceae</taxon>
        <taxon>Gaeumannomyces</taxon>
    </lineage>
</organism>
<reference evidence="1" key="3">
    <citation type="submission" date="2010-09" db="EMBL/GenBank/DDBJ databases">
        <title>Annotation of Gaeumannomyces graminis var. tritici R3-111a-1.</title>
        <authorList>
            <consortium name="The Broad Institute Genome Sequencing Platform"/>
            <person name="Ma L.-J."/>
            <person name="Dead R."/>
            <person name="Young S.K."/>
            <person name="Zeng Q."/>
            <person name="Gargeya S."/>
            <person name="Fitzgerald M."/>
            <person name="Haas B."/>
            <person name="Abouelleil A."/>
            <person name="Alvarado L."/>
            <person name="Arachchi H.M."/>
            <person name="Berlin A."/>
            <person name="Brown A."/>
            <person name="Chapman S.B."/>
            <person name="Chen Z."/>
            <person name="Dunbar C."/>
            <person name="Freedman E."/>
            <person name="Gearin G."/>
            <person name="Gellesch M."/>
            <person name="Goldberg J."/>
            <person name="Griggs A."/>
            <person name="Gujja S."/>
            <person name="Heiman D."/>
            <person name="Howarth C."/>
            <person name="Larson L."/>
            <person name="Lui A."/>
            <person name="MacDonald P.J.P."/>
            <person name="Mehta T."/>
            <person name="Montmayeur A."/>
            <person name="Murphy C."/>
            <person name="Neiman D."/>
            <person name="Pearson M."/>
            <person name="Priest M."/>
            <person name="Roberts A."/>
            <person name="Saif S."/>
            <person name="Shea T."/>
            <person name="Shenoy N."/>
            <person name="Sisk P."/>
            <person name="Stolte C."/>
            <person name="Sykes S."/>
            <person name="Yandava C."/>
            <person name="Wortman J."/>
            <person name="Nusbaum C."/>
            <person name="Birren B."/>
        </authorList>
    </citation>
    <scope>NUCLEOTIDE SEQUENCE</scope>
    <source>
        <strain evidence="1">R3-111a-1</strain>
    </source>
</reference>